<evidence type="ECO:0000313" key="2">
    <source>
        <dbReference type="EMBL" id="KAH7111745.1"/>
    </source>
</evidence>
<organism evidence="2 3">
    <name type="scientific">Dendryphion nanum</name>
    <dbReference type="NCBI Taxonomy" id="256645"/>
    <lineage>
        <taxon>Eukaryota</taxon>
        <taxon>Fungi</taxon>
        <taxon>Dikarya</taxon>
        <taxon>Ascomycota</taxon>
        <taxon>Pezizomycotina</taxon>
        <taxon>Dothideomycetes</taxon>
        <taxon>Pleosporomycetidae</taxon>
        <taxon>Pleosporales</taxon>
        <taxon>Torulaceae</taxon>
        <taxon>Dendryphion</taxon>
    </lineage>
</organism>
<accession>A0A9P9D2W8</accession>
<keyword evidence="1" id="KW-1133">Transmembrane helix</keyword>
<dbReference type="AlphaFoldDB" id="A0A9P9D2W8"/>
<sequence>MGMHYIGNLGTSNYTLENNYKMVIAAATIAVFDCWLSFTIFFHLRERWINYWWRRFLCAALLAAAVSGMHWTAAVGTSYRLRVVNRDNSLTQNVTVILASILCVIALASCMALLYWTNIHDRHLTKRARQIVLAALIRDEQGKILVTQDGLPPCRTITTELCRHSFNGSLNNSHPVFHWMYRISHNWGAIVDLIPTMRQYLHREGLLGGDWTSAQFRNTQPVFRAQFCVAAQQLANDLDMRLQDLGVLHTELLVTGIDISNSHAICISGSPKLQDVESVNTTKPLGEGQTMFISRNVGLHEAENLIALGFRFATLANAAGKSTRVLDIMATKMQVKKLDLLTTLQITRPISSTTIPAEVMPYLKPSSHYISLFALRPHVKSSNCQWDVMVYKKDFNTIPHASYGLGTYPDASILSILQNCEGKSPDTIYNFLNEARANHDPEKKHDVALINWIVDSIRSFRKHVSPLIFQDALFCPTPVMVPVTKSIPGNQAYATIWPFTVVLDVHTSCSGDQNDELWSWIPLNLFQCLQATGRSCPQQTVLTHKSHIEFSTLLSEASRQSTTKVSRKHTIVDRVYNTLPKVYRKANMNPSPSHLSATFTQLDDSSDKELVHAAMDDCDSQISAIRSPFSLGGILVSQDITQSDTSVDPAIGLQDIGLKSTAGVARDEEFTWVDNLYIALACKWLSRGYRENRGEK</sequence>
<feature type="transmembrane region" description="Helical" evidence="1">
    <location>
        <begin position="94"/>
        <end position="117"/>
    </location>
</feature>
<dbReference type="PANTHER" id="PTHR35152:SF1">
    <property type="entry name" value="DOMAIN SIGNALLING PROTEIN, PUTATIVE (AFU_ORTHOLOGUE AFUA_5G11310)-RELATED"/>
    <property type="match status" value="1"/>
</dbReference>
<reference evidence="2" key="1">
    <citation type="journal article" date="2021" name="Nat. Commun.">
        <title>Genetic determinants of endophytism in the Arabidopsis root mycobiome.</title>
        <authorList>
            <person name="Mesny F."/>
            <person name="Miyauchi S."/>
            <person name="Thiergart T."/>
            <person name="Pickel B."/>
            <person name="Atanasova L."/>
            <person name="Karlsson M."/>
            <person name="Huettel B."/>
            <person name="Barry K.W."/>
            <person name="Haridas S."/>
            <person name="Chen C."/>
            <person name="Bauer D."/>
            <person name="Andreopoulos W."/>
            <person name="Pangilinan J."/>
            <person name="LaButti K."/>
            <person name="Riley R."/>
            <person name="Lipzen A."/>
            <person name="Clum A."/>
            <person name="Drula E."/>
            <person name="Henrissat B."/>
            <person name="Kohler A."/>
            <person name="Grigoriev I.V."/>
            <person name="Martin F.M."/>
            <person name="Hacquard S."/>
        </authorList>
    </citation>
    <scope>NUCLEOTIDE SEQUENCE</scope>
    <source>
        <strain evidence="2">MPI-CAGE-CH-0243</strain>
    </source>
</reference>
<evidence type="ECO:0000256" key="1">
    <source>
        <dbReference type="SAM" id="Phobius"/>
    </source>
</evidence>
<comment type="caution">
    <text evidence="2">The sequence shown here is derived from an EMBL/GenBank/DDBJ whole genome shotgun (WGS) entry which is preliminary data.</text>
</comment>
<keyword evidence="3" id="KW-1185">Reference proteome</keyword>
<protein>
    <recommendedName>
        <fullName evidence="4">MHYT domain-containing protein</fullName>
    </recommendedName>
</protein>
<dbReference type="EMBL" id="JAGMWT010000023">
    <property type="protein sequence ID" value="KAH7111745.1"/>
    <property type="molecule type" value="Genomic_DNA"/>
</dbReference>
<feature type="transmembrane region" description="Helical" evidence="1">
    <location>
        <begin position="56"/>
        <end position="74"/>
    </location>
</feature>
<feature type="transmembrane region" description="Helical" evidence="1">
    <location>
        <begin position="20"/>
        <end position="44"/>
    </location>
</feature>
<proteinExistence type="predicted"/>
<dbReference type="OrthoDB" id="264015at2759"/>
<evidence type="ECO:0000313" key="3">
    <source>
        <dbReference type="Proteomes" id="UP000700596"/>
    </source>
</evidence>
<dbReference type="PANTHER" id="PTHR35152">
    <property type="entry name" value="DOMAIN SIGNALLING PROTEIN, PUTATIVE (AFU_ORTHOLOGUE AFUA_5G11310)-RELATED"/>
    <property type="match status" value="1"/>
</dbReference>
<evidence type="ECO:0008006" key="4">
    <source>
        <dbReference type="Google" id="ProtNLM"/>
    </source>
</evidence>
<keyword evidence="1" id="KW-0472">Membrane</keyword>
<name>A0A9P9D2W8_9PLEO</name>
<keyword evidence="1" id="KW-0812">Transmembrane</keyword>
<dbReference type="Proteomes" id="UP000700596">
    <property type="component" value="Unassembled WGS sequence"/>
</dbReference>
<gene>
    <name evidence="2" type="ORF">B0J11DRAFT_189438</name>
</gene>